<evidence type="ECO:0008006" key="3">
    <source>
        <dbReference type="Google" id="ProtNLM"/>
    </source>
</evidence>
<evidence type="ECO:0000313" key="1">
    <source>
        <dbReference type="EMBL" id="CCO03810.1"/>
    </source>
</evidence>
<proteinExistence type="predicted"/>
<reference evidence="1 2" key="1">
    <citation type="journal article" date="2014" name="Int. J. Syst. Evol. Microbiol.">
        <title>Complete genome of a new Firmicutes species belonging to the dominant human colonic microbiota ('Ruminococcus bicirculans') reveals two chromosomes and a selective capacity to utilize plant glucans.</title>
        <authorList>
            <consortium name="NISC Comparative Sequencing Program"/>
            <person name="Wegmann U."/>
            <person name="Louis P."/>
            <person name="Goesmann A."/>
            <person name="Henrissat B."/>
            <person name="Duncan S.H."/>
            <person name="Flint H.J."/>
        </authorList>
    </citation>
    <scope>NUCLEOTIDE SEQUENCE [LARGE SCALE GENOMIC DNA]</scope>
    <source>
        <strain evidence="1 2">80/3</strain>
    </source>
</reference>
<protein>
    <recommendedName>
        <fullName evidence="3">Transposase</fullName>
    </recommendedName>
</protein>
<organism evidence="1 2">
    <name type="scientific">Ruminococcus bicirculans</name>
    <name type="common">ex Wegman et al. 2014</name>
    <dbReference type="NCBI Taxonomy" id="1160721"/>
    <lineage>
        <taxon>Bacteria</taxon>
        <taxon>Bacillati</taxon>
        <taxon>Bacillota</taxon>
        <taxon>Clostridia</taxon>
        <taxon>Eubacteriales</taxon>
        <taxon>Oscillospiraceae</taxon>
        <taxon>Ruminococcus</taxon>
    </lineage>
</organism>
<keyword evidence="2" id="KW-1185">Reference proteome</keyword>
<sequence length="51" mass="6115">MFRQLSQRICDTICIPHKARLKTCAKKLSKALLIMRKVWYNKIVNKKRNIL</sequence>
<dbReference type="EMBL" id="HF545616">
    <property type="protein sequence ID" value="CCO03810.1"/>
    <property type="molecule type" value="Genomic_DNA"/>
</dbReference>
<evidence type="ECO:0000313" key="2">
    <source>
        <dbReference type="Proteomes" id="UP000027600"/>
    </source>
</evidence>
<gene>
    <name evidence="1" type="ORF">RBI_I00070</name>
</gene>
<dbReference type="Proteomes" id="UP000027600">
    <property type="component" value="Chromosome I"/>
</dbReference>
<name>A0ABM9QDW6_9FIRM</name>
<accession>A0ABM9QDW6</accession>